<feature type="transmembrane region" description="Helical" evidence="1">
    <location>
        <begin position="221"/>
        <end position="241"/>
    </location>
</feature>
<evidence type="ECO:0000256" key="1">
    <source>
        <dbReference type="SAM" id="Phobius"/>
    </source>
</evidence>
<dbReference type="SUPFAM" id="SSF56436">
    <property type="entry name" value="C-type lectin-like"/>
    <property type="match status" value="1"/>
</dbReference>
<accession>A0A975GJS9</accession>
<dbReference type="Proteomes" id="UP000663720">
    <property type="component" value="Chromosome"/>
</dbReference>
<sequence>MIRFVYPNAKPRENKFIGCGRFFASLPENDFGLKPVNPDIVNVQEVMDAAEKLAPESFHSEKTVYEIKDIPEEKYEGDSLDLAYLLALISRSQEVAFCHDTHETDIWCTGCIDIKNNEMPYLKQVKPPGFSIKLRAFISQDKDVLFIVPVANIQPEHKKLLEDSQVRLLFLKQLQKDKAEFAELLKQKTILAVHGTELKQLTGFIFPKPADTAESNRKKRFLFFLIAIIFMIAVPGVFMLYQKFHQKSQNSLIMSYDSKLQNKKPENLTEPETGMIFVWIPGGCFDMGCDTGADDTCSEYETSVHRVCVDGFWLGKHEVTQAQWIKRMGSNPSWFMECGPDCPVEQVSWNDVKAFIQKLNENNKIAGAFCLPTEAQWEFACKNGGTENILPEIIEADTTYKTGQIGEDISGLCDMKTNVMEWCDDTFSHTAYQGHSLNNPVYTGQGQYKVARGSSWSMPSAYLPCTHRSKYLTDAISGNVGFRLIWVPSENSLKG</sequence>
<protein>
    <submittedName>
        <fullName evidence="3">Sulfatase-modifying factor enzyme domain-containing protein</fullName>
    </submittedName>
</protein>
<dbReference type="Pfam" id="PF03781">
    <property type="entry name" value="FGE-sulfatase"/>
    <property type="match status" value="2"/>
</dbReference>
<dbReference type="GO" id="GO:0120147">
    <property type="term" value="F:formylglycine-generating oxidase activity"/>
    <property type="evidence" value="ECO:0007669"/>
    <property type="project" value="TreeGrafter"/>
</dbReference>
<evidence type="ECO:0000313" key="4">
    <source>
        <dbReference type="Proteomes" id="UP000663720"/>
    </source>
</evidence>
<dbReference type="InterPro" id="IPR042095">
    <property type="entry name" value="SUMF_sf"/>
</dbReference>
<dbReference type="EMBL" id="CP061799">
    <property type="protein sequence ID" value="QTA83820.1"/>
    <property type="molecule type" value="Genomic_DNA"/>
</dbReference>
<dbReference type="PANTHER" id="PTHR23150">
    <property type="entry name" value="SULFATASE MODIFYING FACTOR 1, 2"/>
    <property type="match status" value="1"/>
</dbReference>
<dbReference type="Gene3D" id="3.90.1580.10">
    <property type="entry name" value="paralog of FGE (formylglycine-generating enzyme)"/>
    <property type="match status" value="1"/>
</dbReference>
<dbReference type="AlphaFoldDB" id="A0A975GJS9"/>
<dbReference type="KEGG" id="dli:dnl_62370"/>
<organism evidence="3 4">
    <name type="scientific">Desulfonema limicola</name>
    <dbReference type="NCBI Taxonomy" id="45656"/>
    <lineage>
        <taxon>Bacteria</taxon>
        <taxon>Pseudomonadati</taxon>
        <taxon>Thermodesulfobacteriota</taxon>
        <taxon>Desulfobacteria</taxon>
        <taxon>Desulfobacterales</taxon>
        <taxon>Desulfococcaceae</taxon>
        <taxon>Desulfonema</taxon>
    </lineage>
</organism>
<dbReference type="InterPro" id="IPR016187">
    <property type="entry name" value="CTDL_fold"/>
</dbReference>
<keyword evidence="1" id="KW-0812">Transmembrane</keyword>
<evidence type="ECO:0000259" key="2">
    <source>
        <dbReference type="Pfam" id="PF03781"/>
    </source>
</evidence>
<evidence type="ECO:0000313" key="3">
    <source>
        <dbReference type="EMBL" id="QTA83820.1"/>
    </source>
</evidence>
<reference evidence="3" key="1">
    <citation type="journal article" date="2021" name="Microb. Physiol.">
        <title>Proteogenomic Insights into the Physiology of Marine, Sulfate-Reducing, Filamentous Desulfonema limicola and Desulfonema magnum.</title>
        <authorList>
            <person name="Schnaars V."/>
            <person name="Wohlbrand L."/>
            <person name="Scheve S."/>
            <person name="Hinrichs C."/>
            <person name="Reinhardt R."/>
            <person name="Rabus R."/>
        </authorList>
    </citation>
    <scope>NUCLEOTIDE SEQUENCE</scope>
    <source>
        <strain evidence="3">5ac10</strain>
    </source>
</reference>
<keyword evidence="1" id="KW-0472">Membrane</keyword>
<feature type="domain" description="Sulfatase-modifying factor enzyme-like" evidence="2">
    <location>
        <begin position="403"/>
        <end position="485"/>
    </location>
</feature>
<feature type="domain" description="Sulfatase-modifying factor enzyme-like" evidence="2">
    <location>
        <begin position="277"/>
        <end position="391"/>
    </location>
</feature>
<gene>
    <name evidence="3" type="ORF">dnl_62370</name>
</gene>
<keyword evidence="4" id="KW-1185">Reference proteome</keyword>
<dbReference type="InterPro" id="IPR005532">
    <property type="entry name" value="SUMF_dom"/>
</dbReference>
<dbReference type="PANTHER" id="PTHR23150:SF19">
    <property type="entry name" value="FORMYLGLYCINE-GENERATING ENZYME"/>
    <property type="match status" value="1"/>
</dbReference>
<dbReference type="InterPro" id="IPR051043">
    <property type="entry name" value="Sulfatase_Mod_Factor_Kinase"/>
</dbReference>
<keyword evidence="1" id="KW-1133">Transmembrane helix</keyword>
<proteinExistence type="predicted"/>
<name>A0A975GJS9_9BACT</name>